<dbReference type="Pfam" id="PF13895">
    <property type="entry name" value="Ig_2"/>
    <property type="match status" value="1"/>
</dbReference>
<evidence type="ECO:0000256" key="5">
    <source>
        <dbReference type="ARBA" id="ARBA00023319"/>
    </source>
</evidence>
<dbReference type="InterPro" id="IPR051275">
    <property type="entry name" value="Cell_adhesion_signaling"/>
</dbReference>
<dbReference type="CTD" id="20243426"/>
<dbReference type="GO" id="GO:0050839">
    <property type="term" value="F:cell adhesion molecule binding"/>
    <property type="evidence" value="ECO:0007669"/>
    <property type="project" value="TreeGrafter"/>
</dbReference>
<keyword evidence="3" id="KW-1015">Disulfide bond</keyword>
<dbReference type="Proteomes" id="UP000030746">
    <property type="component" value="Unassembled WGS sequence"/>
</dbReference>
<dbReference type="KEGG" id="lgi:LOTGIDRAFT_175850"/>
<name>V4A8F2_LOTGI</name>
<dbReference type="PANTHER" id="PTHR11640:SF31">
    <property type="entry name" value="IRREGULAR CHIASM C-ROUGHEST PROTEIN-RELATED"/>
    <property type="match status" value="1"/>
</dbReference>
<dbReference type="RefSeq" id="XP_009059745.1">
    <property type="nucleotide sequence ID" value="XM_009061497.1"/>
</dbReference>
<dbReference type="InterPro" id="IPR007110">
    <property type="entry name" value="Ig-like_dom"/>
</dbReference>
<feature type="domain" description="Ig-like" evidence="6">
    <location>
        <begin position="69"/>
        <end position="152"/>
    </location>
</feature>
<dbReference type="PROSITE" id="PS50835">
    <property type="entry name" value="IG_LIKE"/>
    <property type="match status" value="2"/>
</dbReference>
<dbReference type="EMBL" id="KB202579">
    <property type="protein sequence ID" value="ESO89566.1"/>
    <property type="molecule type" value="Genomic_DNA"/>
</dbReference>
<organism evidence="7 8">
    <name type="scientific">Lottia gigantea</name>
    <name type="common">Giant owl limpet</name>
    <dbReference type="NCBI Taxonomy" id="225164"/>
    <lineage>
        <taxon>Eukaryota</taxon>
        <taxon>Metazoa</taxon>
        <taxon>Spiralia</taxon>
        <taxon>Lophotrochozoa</taxon>
        <taxon>Mollusca</taxon>
        <taxon>Gastropoda</taxon>
        <taxon>Patellogastropoda</taxon>
        <taxon>Lottioidea</taxon>
        <taxon>Lottiidae</taxon>
        <taxon>Lottia</taxon>
    </lineage>
</organism>
<evidence type="ECO:0000256" key="3">
    <source>
        <dbReference type="ARBA" id="ARBA00023157"/>
    </source>
</evidence>
<sequence length="202" mass="22021">MNCKVTNNPDPVINYRWFIVETDQILSTSSSFRLTPNKNQNGQTLSCSADNGYGSSKSDAVILDVQYKPSVKIEPEVSGNFKIIEGNTVELKCIVTDANPNGSLSYKWYKDTTTTPTGQVDSTVQISKKGIYTCSVSNGIGSPGISDSITIDVLFPPRVTLTPQYSIIESNTLTIPCIATSNPIRIRTKENPISRPLPPISK</sequence>
<dbReference type="AlphaFoldDB" id="V4A8F2"/>
<evidence type="ECO:0000256" key="2">
    <source>
        <dbReference type="ARBA" id="ARBA00023136"/>
    </source>
</evidence>
<dbReference type="InterPro" id="IPR013783">
    <property type="entry name" value="Ig-like_fold"/>
</dbReference>
<keyword evidence="8" id="KW-1185">Reference proteome</keyword>
<evidence type="ECO:0000256" key="1">
    <source>
        <dbReference type="ARBA" id="ARBA00004479"/>
    </source>
</evidence>
<comment type="subcellular location">
    <subcellularLocation>
        <location evidence="1">Membrane</location>
        <topology evidence="1">Single-pass type I membrane protein</topology>
    </subcellularLocation>
</comment>
<dbReference type="GO" id="GO:0098609">
    <property type="term" value="P:cell-cell adhesion"/>
    <property type="evidence" value="ECO:0007669"/>
    <property type="project" value="TreeGrafter"/>
</dbReference>
<keyword evidence="5" id="KW-0393">Immunoglobulin domain</keyword>
<dbReference type="GO" id="GO:0005886">
    <property type="term" value="C:plasma membrane"/>
    <property type="evidence" value="ECO:0007669"/>
    <property type="project" value="TreeGrafter"/>
</dbReference>
<dbReference type="PANTHER" id="PTHR11640">
    <property type="entry name" value="NEPHRIN"/>
    <property type="match status" value="1"/>
</dbReference>
<dbReference type="HOGENOM" id="CLU_1356021_0_0_1"/>
<evidence type="ECO:0000313" key="7">
    <source>
        <dbReference type="EMBL" id="ESO89566.1"/>
    </source>
</evidence>
<keyword evidence="2" id="KW-0472">Membrane</keyword>
<dbReference type="SUPFAM" id="SSF48726">
    <property type="entry name" value="Immunoglobulin"/>
    <property type="match status" value="2"/>
</dbReference>
<accession>V4A8F2</accession>
<evidence type="ECO:0000256" key="4">
    <source>
        <dbReference type="ARBA" id="ARBA00023180"/>
    </source>
</evidence>
<dbReference type="GeneID" id="20243426"/>
<protein>
    <recommendedName>
        <fullName evidence="6">Ig-like domain-containing protein</fullName>
    </recommendedName>
</protein>
<gene>
    <name evidence="7" type="ORF">LOTGIDRAFT_175850</name>
</gene>
<dbReference type="GO" id="GO:0005911">
    <property type="term" value="C:cell-cell junction"/>
    <property type="evidence" value="ECO:0007669"/>
    <property type="project" value="TreeGrafter"/>
</dbReference>
<feature type="domain" description="Ig-like" evidence="6">
    <location>
        <begin position="1"/>
        <end position="63"/>
    </location>
</feature>
<reference evidence="7 8" key="1">
    <citation type="journal article" date="2013" name="Nature">
        <title>Insights into bilaterian evolution from three spiralian genomes.</title>
        <authorList>
            <person name="Simakov O."/>
            <person name="Marletaz F."/>
            <person name="Cho S.J."/>
            <person name="Edsinger-Gonzales E."/>
            <person name="Havlak P."/>
            <person name="Hellsten U."/>
            <person name="Kuo D.H."/>
            <person name="Larsson T."/>
            <person name="Lv J."/>
            <person name="Arendt D."/>
            <person name="Savage R."/>
            <person name="Osoegawa K."/>
            <person name="de Jong P."/>
            <person name="Grimwood J."/>
            <person name="Chapman J.A."/>
            <person name="Shapiro H."/>
            <person name="Aerts A."/>
            <person name="Otillar R.P."/>
            <person name="Terry A.Y."/>
            <person name="Boore J.L."/>
            <person name="Grigoriev I.V."/>
            <person name="Lindberg D.R."/>
            <person name="Seaver E.C."/>
            <person name="Weisblat D.A."/>
            <person name="Putnam N.H."/>
            <person name="Rokhsar D.S."/>
        </authorList>
    </citation>
    <scope>NUCLEOTIDE SEQUENCE [LARGE SCALE GENOMIC DNA]</scope>
</reference>
<dbReference type="STRING" id="225164.V4A8F2"/>
<dbReference type="Gene3D" id="2.60.40.10">
    <property type="entry name" value="Immunoglobulins"/>
    <property type="match status" value="2"/>
</dbReference>
<dbReference type="OrthoDB" id="10039395at2759"/>
<keyword evidence="4" id="KW-0325">Glycoprotein</keyword>
<dbReference type="OMA" id="CCEAENE"/>
<dbReference type="InterPro" id="IPR036179">
    <property type="entry name" value="Ig-like_dom_sf"/>
</dbReference>
<proteinExistence type="predicted"/>
<evidence type="ECO:0000259" key="6">
    <source>
        <dbReference type="PROSITE" id="PS50835"/>
    </source>
</evidence>
<evidence type="ECO:0000313" key="8">
    <source>
        <dbReference type="Proteomes" id="UP000030746"/>
    </source>
</evidence>